<dbReference type="SUPFAM" id="SSF103473">
    <property type="entry name" value="MFS general substrate transporter"/>
    <property type="match status" value="1"/>
</dbReference>
<keyword evidence="4 6" id="KW-0472">Membrane</keyword>
<dbReference type="PROSITE" id="PS50850">
    <property type="entry name" value="MFS"/>
    <property type="match status" value="1"/>
</dbReference>
<name>A0ABR2IT22_9PEZI</name>
<feature type="domain" description="Major facilitator superfamily (MFS) profile" evidence="7">
    <location>
        <begin position="66"/>
        <end position="459"/>
    </location>
</feature>
<dbReference type="InterPro" id="IPR011701">
    <property type="entry name" value="MFS"/>
</dbReference>
<feature type="transmembrane region" description="Helical" evidence="6">
    <location>
        <begin position="103"/>
        <end position="120"/>
    </location>
</feature>
<evidence type="ECO:0000256" key="5">
    <source>
        <dbReference type="SAM" id="MobiDB-lite"/>
    </source>
</evidence>
<dbReference type="EMBL" id="JAPCWZ010000004">
    <property type="protein sequence ID" value="KAK8867744.1"/>
    <property type="molecule type" value="Genomic_DNA"/>
</dbReference>
<feature type="transmembrane region" description="Helical" evidence="6">
    <location>
        <begin position="185"/>
        <end position="207"/>
    </location>
</feature>
<dbReference type="PANTHER" id="PTHR23501">
    <property type="entry name" value="MAJOR FACILITATOR SUPERFAMILY"/>
    <property type="match status" value="1"/>
</dbReference>
<feature type="transmembrane region" description="Helical" evidence="6">
    <location>
        <begin position="326"/>
        <end position="355"/>
    </location>
</feature>
<dbReference type="Pfam" id="PF07690">
    <property type="entry name" value="MFS_1"/>
    <property type="match status" value="1"/>
</dbReference>
<evidence type="ECO:0000313" key="9">
    <source>
        <dbReference type="Proteomes" id="UP001390339"/>
    </source>
</evidence>
<gene>
    <name evidence="8" type="ORF">PGQ11_006322</name>
</gene>
<dbReference type="InterPro" id="IPR036259">
    <property type="entry name" value="MFS_trans_sf"/>
</dbReference>
<reference evidence="8 9" key="1">
    <citation type="journal article" date="2024" name="IMA Fungus">
        <title>Apiospora arundinis, a panoply of carbohydrate-active enzymes and secondary metabolites.</title>
        <authorList>
            <person name="Sorensen T."/>
            <person name="Petersen C."/>
            <person name="Muurmann A.T."/>
            <person name="Christiansen J.V."/>
            <person name="Brundto M.L."/>
            <person name="Overgaard C.K."/>
            <person name="Boysen A.T."/>
            <person name="Wollenberg R.D."/>
            <person name="Larsen T.O."/>
            <person name="Sorensen J.L."/>
            <person name="Nielsen K.L."/>
            <person name="Sondergaard T.E."/>
        </authorList>
    </citation>
    <scope>NUCLEOTIDE SEQUENCE [LARGE SCALE GENOMIC DNA]</scope>
    <source>
        <strain evidence="8 9">AAU 773</strain>
    </source>
</reference>
<feature type="transmembrane region" description="Helical" evidence="6">
    <location>
        <begin position="132"/>
        <end position="149"/>
    </location>
</feature>
<feature type="transmembrane region" description="Helical" evidence="6">
    <location>
        <begin position="156"/>
        <end position="173"/>
    </location>
</feature>
<organism evidence="8 9">
    <name type="scientific">Apiospora arundinis</name>
    <dbReference type="NCBI Taxonomy" id="335852"/>
    <lineage>
        <taxon>Eukaryota</taxon>
        <taxon>Fungi</taxon>
        <taxon>Dikarya</taxon>
        <taxon>Ascomycota</taxon>
        <taxon>Pezizomycotina</taxon>
        <taxon>Sordariomycetes</taxon>
        <taxon>Xylariomycetidae</taxon>
        <taxon>Amphisphaeriales</taxon>
        <taxon>Apiosporaceae</taxon>
        <taxon>Apiospora</taxon>
    </lineage>
</organism>
<comment type="subcellular location">
    <subcellularLocation>
        <location evidence="1">Membrane</location>
        <topology evidence="1">Multi-pass membrane protein</topology>
    </subcellularLocation>
</comment>
<feature type="compositionally biased region" description="Basic and acidic residues" evidence="5">
    <location>
        <begin position="25"/>
        <end position="39"/>
    </location>
</feature>
<sequence>MDSNQLDLNPPEVPQISSDADPELGIDRRDQSQEKSDAGVIEHHTQADELQVAQLDTLKGWRFWVTTACLLCGLFLSGLESSIIATALVSISEAFQDSQRSNWIVTSYFITYTGFLIIFARLSDLFGRKSTLVTAITIFTAFSAACGGAQTMTQLIILRAFQGMGGAGLYSLAMSITPEVTPWKYMGLVLASYGPCFVIASLLGPVLGGVIATHTSWRWIFFLNVPLGVLLLCVVALVFPANNKPLPIRWRTLSFIDFPGMVLSLLGVVTIIYAIERAGLGSSWGKPAIVAPLVAGAVALIGFVTWEKLLSAAKVWWSQMLPLLPINLFTTRVIGSVFLTAFITGFPFMMILIFLPQRFQLQNGLSPLDTGIRMLPLLVSSATGAAIAGIITMRKNITWYMLLFSVCLQMLGLGLMITLPTTGEIYRVQYAYQALLGLGFGCTMTSKSFLVLHYVIPKC</sequence>
<keyword evidence="9" id="KW-1185">Reference proteome</keyword>
<keyword evidence="2 6" id="KW-0812">Transmembrane</keyword>
<evidence type="ECO:0000313" key="8">
    <source>
        <dbReference type="EMBL" id="KAK8867744.1"/>
    </source>
</evidence>
<evidence type="ECO:0000256" key="4">
    <source>
        <dbReference type="ARBA" id="ARBA00023136"/>
    </source>
</evidence>
<proteinExistence type="predicted"/>
<feature type="region of interest" description="Disordered" evidence="5">
    <location>
        <begin position="1"/>
        <end position="39"/>
    </location>
</feature>
<dbReference type="Proteomes" id="UP001390339">
    <property type="component" value="Unassembled WGS sequence"/>
</dbReference>
<dbReference type="Gene3D" id="1.20.1720.10">
    <property type="entry name" value="Multidrug resistance protein D"/>
    <property type="match status" value="1"/>
</dbReference>
<evidence type="ECO:0000256" key="6">
    <source>
        <dbReference type="SAM" id="Phobius"/>
    </source>
</evidence>
<evidence type="ECO:0000256" key="1">
    <source>
        <dbReference type="ARBA" id="ARBA00004141"/>
    </source>
</evidence>
<evidence type="ECO:0000259" key="7">
    <source>
        <dbReference type="PROSITE" id="PS50850"/>
    </source>
</evidence>
<feature type="transmembrane region" description="Helical" evidence="6">
    <location>
        <begin position="219"/>
        <end position="241"/>
    </location>
</feature>
<comment type="caution">
    <text evidence="8">The sequence shown here is derived from an EMBL/GenBank/DDBJ whole genome shotgun (WGS) entry which is preliminary data.</text>
</comment>
<dbReference type="PANTHER" id="PTHR23501:SF43">
    <property type="entry name" value="MULTIDRUG TRANSPORTER, PUTATIVE (AFU_ORTHOLOGUE AFUA_6G03040)-RELATED"/>
    <property type="match status" value="1"/>
</dbReference>
<feature type="transmembrane region" description="Helical" evidence="6">
    <location>
        <begin position="287"/>
        <end position="306"/>
    </location>
</feature>
<keyword evidence="3 6" id="KW-1133">Transmembrane helix</keyword>
<feature type="transmembrane region" description="Helical" evidence="6">
    <location>
        <begin position="375"/>
        <end position="393"/>
    </location>
</feature>
<feature type="transmembrane region" description="Helical" evidence="6">
    <location>
        <begin position="431"/>
        <end position="456"/>
    </location>
</feature>
<feature type="transmembrane region" description="Helical" evidence="6">
    <location>
        <begin position="63"/>
        <end position="91"/>
    </location>
</feature>
<feature type="transmembrane region" description="Helical" evidence="6">
    <location>
        <begin position="399"/>
        <end position="419"/>
    </location>
</feature>
<evidence type="ECO:0000256" key="2">
    <source>
        <dbReference type="ARBA" id="ARBA00022692"/>
    </source>
</evidence>
<feature type="transmembrane region" description="Helical" evidence="6">
    <location>
        <begin position="253"/>
        <end position="275"/>
    </location>
</feature>
<dbReference type="InterPro" id="IPR020846">
    <property type="entry name" value="MFS_dom"/>
</dbReference>
<evidence type="ECO:0000256" key="3">
    <source>
        <dbReference type="ARBA" id="ARBA00022989"/>
    </source>
</evidence>
<protein>
    <submittedName>
        <fullName evidence="8">MFS general substrate transporter</fullName>
    </submittedName>
</protein>
<accession>A0ABR2IT22</accession>